<dbReference type="Gramene" id="ESQ37210">
    <property type="protein sequence ID" value="ESQ37210"/>
    <property type="gene ID" value="EUTSA_v10002798mg"/>
</dbReference>
<keyword evidence="4" id="KW-0547">Nucleotide-binding</keyword>
<dbReference type="GO" id="GO:0005524">
    <property type="term" value="F:ATP binding"/>
    <property type="evidence" value="ECO:0007669"/>
    <property type="project" value="UniProtKB-KW"/>
</dbReference>
<dbReference type="KEGG" id="eus:EUTSA_v10002798mg"/>
<gene>
    <name evidence="7" type="ORF">EUTSA_v10002798mg</name>
</gene>
<name>V4KHA4_EUTSA</name>
<evidence type="ECO:0000313" key="7">
    <source>
        <dbReference type="EMBL" id="ESQ37210.1"/>
    </source>
</evidence>
<evidence type="ECO:0000256" key="1">
    <source>
        <dbReference type="ARBA" id="ARBA00008941"/>
    </source>
</evidence>
<dbReference type="PANTHER" id="PTHR45800:SF30">
    <property type="entry name" value="1-PHOSPHATIDYLINOSITOL 4-KINASE"/>
    <property type="match status" value="1"/>
</dbReference>
<dbReference type="EC" id="2.7.1.67" evidence="2"/>
<dbReference type="EMBL" id="KI517609">
    <property type="protein sequence ID" value="ESQ37210.1"/>
    <property type="molecule type" value="Genomic_DNA"/>
</dbReference>
<dbReference type="Proteomes" id="UP000030689">
    <property type="component" value="Unassembled WGS sequence"/>
</dbReference>
<dbReference type="eggNOG" id="KOG2381">
    <property type="taxonomic scope" value="Eukaryota"/>
</dbReference>
<sequence>MVHVVEIARESRKWSLDWKKFSLNLIKMHLLEVEDEAGNLLCLFKTYVLEDSAKKEVAAYLLDHPLHGHRSSSSECTGLSGVPPTVFIRTKDGFGCLVKFVESDGVTSDVLLKTVPEEIQKYKLRSLWWLNKVEAHEEFTSQMVTYVQALNVDKDINFLTKSGWEVPSIICIRLKLFTAFLKLAVKFQLKPNDIGLLATGRYKKNPSLNLQQMVNASDKGNGDKAFVNSAYAKMEEGLKDYVLKVYRRRFPKK</sequence>
<keyword evidence="8" id="KW-1185">Reference proteome</keyword>
<dbReference type="InterPro" id="IPR044571">
    <property type="entry name" value="P4KG1-8"/>
</dbReference>
<evidence type="ECO:0000256" key="4">
    <source>
        <dbReference type="ARBA" id="ARBA00022741"/>
    </source>
</evidence>
<evidence type="ECO:0000256" key="3">
    <source>
        <dbReference type="ARBA" id="ARBA00022679"/>
    </source>
</evidence>
<reference evidence="7 8" key="1">
    <citation type="journal article" date="2013" name="Front. Plant Sci.">
        <title>The Reference Genome of the Halophytic Plant Eutrema salsugineum.</title>
        <authorList>
            <person name="Yang R."/>
            <person name="Jarvis D.E."/>
            <person name="Chen H."/>
            <person name="Beilstein M.A."/>
            <person name="Grimwood J."/>
            <person name="Jenkins J."/>
            <person name="Shu S."/>
            <person name="Prochnik S."/>
            <person name="Xin M."/>
            <person name="Ma C."/>
            <person name="Schmutz J."/>
            <person name="Wing R.A."/>
            <person name="Mitchell-Olds T."/>
            <person name="Schumaker K.S."/>
            <person name="Wang X."/>
        </authorList>
    </citation>
    <scope>NUCLEOTIDE SEQUENCE [LARGE SCALE GENOMIC DNA]</scope>
</reference>
<accession>V4KHA4</accession>
<keyword evidence="6" id="KW-0067">ATP-binding</keyword>
<evidence type="ECO:0000256" key="5">
    <source>
        <dbReference type="ARBA" id="ARBA00022777"/>
    </source>
</evidence>
<evidence type="ECO:0000256" key="6">
    <source>
        <dbReference type="ARBA" id="ARBA00022840"/>
    </source>
</evidence>
<evidence type="ECO:0000256" key="2">
    <source>
        <dbReference type="ARBA" id="ARBA00012169"/>
    </source>
</evidence>
<evidence type="ECO:0000313" key="8">
    <source>
        <dbReference type="Proteomes" id="UP000030689"/>
    </source>
</evidence>
<keyword evidence="3" id="KW-0808">Transferase</keyword>
<protein>
    <recommendedName>
        <fullName evidence="2">1-phosphatidylinositol 4-kinase</fullName>
        <ecNumber evidence="2">2.7.1.67</ecNumber>
    </recommendedName>
</protein>
<keyword evidence="5" id="KW-0418">Kinase</keyword>
<comment type="similarity">
    <text evidence="1">Belongs to the PI3/PI4-kinase family. Type II PI4K subfamily.</text>
</comment>
<organism evidence="7 8">
    <name type="scientific">Eutrema salsugineum</name>
    <name type="common">Saltwater cress</name>
    <name type="synonym">Sisymbrium salsugineum</name>
    <dbReference type="NCBI Taxonomy" id="72664"/>
    <lineage>
        <taxon>Eukaryota</taxon>
        <taxon>Viridiplantae</taxon>
        <taxon>Streptophyta</taxon>
        <taxon>Embryophyta</taxon>
        <taxon>Tracheophyta</taxon>
        <taxon>Spermatophyta</taxon>
        <taxon>Magnoliopsida</taxon>
        <taxon>eudicotyledons</taxon>
        <taxon>Gunneridae</taxon>
        <taxon>Pentapetalae</taxon>
        <taxon>rosids</taxon>
        <taxon>malvids</taxon>
        <taxon>Brassicales</taxon>
        <taxon>Brassicaceae</taxon>
        <taxon>Eutremeae</taxon>
        <taxon>Eutrema</taxon>
    </lineage>
</organism>
<dbReference type="PANTHER" id="PTHR45800">
    <property type="entry name" value="PHOSPHATIDYLINOSITOL 4-KINASE GAMMA"/>
    <property type="match status" value="1"/>
</dbReference>
<dbReference type="GO" id="GO:0004430">
    <property type="term" value="F:1-phosphatidylinositol 4-kinase activity"/>
    <property type="evidence" value="ECO:0007669"/>
    <property type="project" value="UniProtKB-EC"/>
</dbReference>
<dbReference type="AlphaFoldDB" id="V4KHA4"/>
<dbReference type="STRING" id="72664.V4KHA4"/>
<proteinExistence type="inferred from homology"/>